<dbReference type="Pfam" id="PF04011">
    <property type="entry name" value="LemA"/>
    <property type="match status" value="1"/>
</dbReference>
<evidence type="ECO:0000313" key="6">
    <source>
        <dbReference type="EMBL" id="HIT98527.1"/>
    </source>
</evidence>
<sequence length="201" mass="22280">MKNKGCLIAVAVLVLVVVLSGLWLAGRYNKMVELRSGENGYEKVWADVQAQYQRRSDLIPNLVATVKGYADFEQKTLTDVVEARAKATQITVDPSQLTPAALEQFQSAQGELSQALGRLMVVAERYPDLKANQNFLELQSQLEGTENRISVARQRFNQAASAYNAYILKFPSNLIAGMFGFDRATLFQADEGAQEAPKVEF</sequence>
<dbReference type="EMBL" id="DVLY01000172">
    <property type="protein sequence ID" value="HIT98527.1"/>
    <property type="molecule type" value="Genomic_DNA"/>
</dbReference>
<comment type="subcellular location">
    <subcellularLocation>
        <location evidence="1">Membrane</location>
        <topology evidence="1">Single-pass membrane protein</topology>
    </subcellularLocation>
</comment>
<keyword evidence="3" id="KW-0812">Transmembrane</keyword>
<organism evidence="6 7">
    <name type="scientific">Candidatus Merdimorpha stercoravium</name>
    <dbReference type="NCBI Taxonomy" id="2840863"/>
    <lineage>
        <taxon>Bacteria</taxon>
        <taxon>Pseudomonadati</taxon>
        <taxon>Bacteroidota</taxon>
        <taxon>Flavobacteriia</taxon>
        <taxon>Flavobacteriales</taxon>
        <taxon>Candidatus Merdimorpha</taxon>
    </lineage>
</organism>
<reference evidence="6" key="1">
    <citation type="submission" date="2020-10" db="EMBL/GenBank/DDBJ databases">
        <authorList>
            <person name="Gilroy R."/>
        </authorList>
    </citation>
    <scope>NUCLEOTIDE SEQUENCE</scope>
    <source>
        <strain evidence="6">1383</strain>
    </source>
</reference>
<evidence type="ECO:0000256" key="5">
    <source>
        <dbReference type="ARBA" id="ARBA00023136"/>
    </source>
</evidence>
<dbReference type="PANTHER" id="PTHR34478:SF2">
    <property type="entry name" value="MEMBRANE PROTEIN"/>
    <property type="match status" value="1"/>
</dbReference>
<evidence type="ECO:0000313" key="7">
    <source>
        <dbReference type="Proteomes" id="UP000824161"/>
    </source>
</evidence>
<keyword evidence="5" id="KW-0472">Membrane</keyword>
<protein>
    <submittedName>
        <fullName evidence="6">LemA family protein</fullName>
    </submittedName>
</protein>
<dbReference type="InterPro" id="IPR007156">
    <property type="entry name" value="MamQ_LemA"/>
</dbReference>
<name>A0A9D1HCL7_9FLAO</name>
<comment type="caution">
    <text evidence="6">The sequence shown here is derived from an EMBL/GenBank/DDBJ whole genome shotgun (WGS) entry which is preliminary data.</text>
</comment>
<dbReference type="PANTHER" id="PTHR34478">
    <property type="entry name" value="PROTEIN LEMA"/>
    <property type="match status" value="1"/>
</dbReference>
<comment type="similarity">
    <text evidence="2">Belongs to the LemA family.</text>
</comment>
<dbReference type="Gene3D" id="1.20.1440.20">
    <property type="entry name" value="LemA-like domain"/>
    <property type="match status" value="1"/>
</dbReference>
<dbReference type="InterPro" id="IPR023353">
    <property type="entry name" value="LemA-like_dom_sf"/>
</dbReference>
<gene>
    <name evidence="6" type="ORF">IAC44_06805</name>
</gene>
<evidence type="ECO:0000256" key="1">
    <source>
        <dbReference type="ARBA" id="ARBA00004167"/>
    </source>
</evidence>
<accession>A0A9D1HCL7</accession>
<evidence type="ECO:0000256" key="4">
    <source>
        <dbReference type="ARBA" id="ARBA00022989"/>
    </source>
</evidence>
<dbReference type="GO" id="GO:0016020">
    <property type="term" value="C:membrane"/>
    <property type="evidence" value="ECO:0007669"/>
    <property type="project" value="UniProtKB-SubCell"/>
</dbReference>
<dbReference type="AlphaFoldDB" id="A0A9D1HCL7"/>
<keyword evidence="4" id="KW-1133">Transmembrane helix</keyword>
<evidence type="ECO:0000256" key="3">
    <source>
        <dbReference type="ARBA" id="ARBA00022692"/>
    </source>
</evidence>
<evidence type="ECO:0000256" key="2">
    <source>
        <dbReference type="ARBA" id="ARBA00008854"/>
    </source>
</evidence>
<dbReference type="SUPFAM" id="SSF140478">
    <property type="entry name" value="LemA-like"/>
    <property type="match status" value="1"/>
</dbReference>
<reference evidence="6" key="2">
    <citation type="journal article" date="2021" name="PeerJ">
        <title>Extensive microbial diversity within the chicken gut microbiome revealed by metagenomics and culture.</title>
        <authorList>
            <person name="Gilroy R."/>
            <person name="Ravi A."/>
            <person name="Getino M."/>
            <person name="Pursley I."/>
            <person name="Horton D.L."/>
            <person name="Alikhan N.F."/>
            <person name="Baker D."/>
            <person name="Gharbi K."/>
            <person name="Hall N."/>
            <person name="Watson M."/>
            <person name="Adriaenssens E.M."/>
            <person name="Foster-Nyarko E."/>
            <person name="Jarju S."/>
            <person name="Secka A."/>
            <person name="Antonio M."/>
            <person name="Oren A."/>
            <person name="Chaudhuri R.R."/>
            <person name="La Ragione R."/>
            <person name="Hildebrand F."/>
            <person name="Pallen M.J."/>
        </authorList>
    </citation>
    <scope>NUCLEOTIDE SEQUENCE</scope>
    <source>
        <strain evidence="6">1383</strain>
    </source>
</reference>
<proteinExistence type="inferred from homology"/>
<dbReference type="Proteomes" id="UP000824161">
    <property type="component" value="Unassembled WGS sequence"/>
</dbReference>